<dbReference type="InterPro" id="IPR050953">
    <property type="entry name" value="N4_N6_ade-DNA_methylase"/>
</dbReference>
<name>A0ABM9HVI6_9VIRU</name>
<proteinExistence type="predicted"/>
<dbReference type="InterPro" id="IPR025931">
    <property type="entry name" value="TaqI_C"/>
</dbReference>
<dbReference type="PANTHER" id="PTHR33841:SF1">
    <property type="entry name" value="DNA METHYLTRANSFERASE A"/>
    <property type="match status" value="1"/>
</dbReference>
<sequence>MKNNLFNHSQMKKYAKDKAFQLTVQKHDFLKVHAEKVEKGDFQSERSSYLYFYDFLRKVLGYKREENILFEDKEAIGRGKVEFVLKSDDNKFMVIELKDQNTDLDKPQARANDKRTPVDQAFSYAQHSDPDNPIDWVMVSNFKEFRLYNYKKRSAKCICFTYEDLLNKDYFKDFMLSFSRKSHIDKNYPSKILKTTLITEQKLESNFYQLFHETRLMLIKELEEMNDLSRADAVHYAQLILNRYMFIAFAEDTGLIPSQISTDTIITPINKGNLRHRSVWQRLNELFLDINEGNEYKKISAYNGGLFKKDLDFIKIRDTIEDQEIFKETWQKWDFDKQEERIKNQLGAQVDIVNPIYKNLLIISSFDFSSELDVNILGHIFENSIGDLEELKEDTKGRRKKEGIFYTPPYITDYICRNTIIPYLSKNGKSTTVDELIGEYWGSEIEELDKKVKDIRIVDPACGSGAFLNKAADVLVEIHQAIHEALYKDQKETLTPYFDHIGKRREILLNNIYGVDLNEESVEITKLSLFLKVCRKDLKLPNLDNNIKCGNSLIDDPKYTDKPFNWETEFPEIFQSGGFDVVIGNPPWGADFNDKNKKYIENNYNELEYQFNSYVVFLERSYYLLKNKGILGFITPPTWLYMHYFKKIRLFLITHNTFLKTIYLKYHAFEDVTSESSILCYRKTNPESYHEILNKRVHNENEFLNKGYSLTSQSIWIEDYADGFLFADEIELFSKFYKNSERLKKFAELTTGIKPYQTNKGTPKQTREDVKNKVYSSNSPLNETYKPYLVGGNITRYNIDYPTNQWLSYGPWIAEPRQSLDFSKVKIVIRRTQDRIFAALDEKGYLNLNSTHNLITKDDSNLNLKYILCILNSSLMHYIYSNLVPDEGRVFSEVKIVNLKKLPILTNSIEKQQPLIKMADKMLKYNNNLQNEVKNFKHWIQKEFGVDKLSKKLDKYYELSEEEFIDELRKKKVDTKSRKNREYLEREFNESLKIVNPLLQKIKETDDEIDRMVYDLYGLTEDEIRIIENSLNS</sequence>
<evidence type="ECO:0000256" key="7">
    <source>
        <dbReference type="ARBA" id="ARBA00047942"/>
    </source>
</evidence>
<dbReference type="Pfam" id="PF20464">
    <property type="entry name" value="MmeI_N"/>
    <property type="match status" value="1"/>
</dbReference>
<dbReference type="SUPFAM" id="SSF116734">
    <property type="entry name" value="DNA methylase specificity domain"/>
    <property type="match status" value="1"/>
</dbReference>
<evidence type="ECO:0000313" key="11">
    <source>
        <dbReference type="EMBL" id="CAI4043393.1"/>
    </source>
</evidence>
<keyword evidence="3" id="KW-0808">Transferase</keyword>
<dbReference type="InterPro" id="IPR023135">
    <property type="entry name" value="N6_DNA_MeTrfase_TaqI_C"/>
</dbReference>
<protein>
    <recommendedName>
        <fullName evidence="1">site-specific DNA-methyltransferase (adenine-specific)</fullName>
        <ecNumber evidence="1">2.1.1.72</ecNumber>
    </recommendedName>
</protein>
<dbReference type="Pfam" id="PF12950">
    <property type="entry name" value="TaqI_C"/>
    <property type="match status" value="1"/>
</dbReference>
<dbReference type="Pfam" id="PF07669">
    <property type="entry name" value="Eco57I"/>
    <property type="match status" value="1"/>
</dbReference>
<dbReference type="InterPro" id="IPR029063">
    <property type="entry name" value="SAM-dependent_MTases_sf"/>
</dbReference>
<keyword evidence="6" id="KW-0238">DNA-binding</keyword>
<dbReference type="EC" id="2.1.1.72" evidence="1"/>
<keyword evidence="4" id="KW-0949">S-adenosyl-L-methionine</keyword>
<dbReference type="PRINTS" id="PR00507">
    <property type="entry name" value="N12N6MTFRASE"/>
</dbReference>
<feature type="domain" description="TaqI-like C-terminal specificity" evidence="9">
    <location>
        <begin position="786"/>
        <end position="904"/>
    </location>
</feature>
<dbReference type="SUPFAM" id="SSF53335">
    <property type="entry name" value="S-adenosyl-L-methionine-dependent methyltransferases"/>
    <property type="match status" value="1"/>
</dbReference>
<evidence type="ECO:0000259" key="8">
    <source>
        <dbReference type="Pfam" id="PF07669"/>
    </source>
</evidence>
<evidence type="ECO:0000256" key="2">
    <source>
        <dbReference type="ARBA" id="ARBA00022603"/>
    </source>
</evidence>
<gene>
    <name evidence="11" type="ORF">CTG158_LOCUS29</name>
</gene>
<dbReference type="PROSITE" id="PS00092">
    <property type="entry name" value="N6_MTASE"/>
    <property type="match status" value="1"/>
</dbReference>
<dbReference type="InterPro" id="IPR002052">
    <property type="entry name" value="DNA_methylase_N6_adenine_CS"/>
</dbReference>
<evidence type="ECO:0000256" key="5">
    <source>
        <dbReference type="ARBA" id="ARBA00022747"/>
    </source>
</evidence>
<organism evidence="11 12">
    <name type="scientific">uncultured archaeal virus</name>
    <dbReference type="NCBI Taxonomy" id="1960247"/>
    <lineage>
        <taxon>Viruses</taxon>
        <taxon>environmental samples</taxon>
    </lineage>
</organism>
<dbReference type="InterPro" id="IPR011639">
    <property type="entry name" value="MethylTrfase_TaqI-like_dom"/>
</dbReference>
<dbReference type="Proteomes" id="UP001531446">
    <property type="component" value="Segment"/>
</dbReference>
<evidence type="ECO:0000256" key="3">
    <source>
        <dbReference type="ARBA" id="ARBA00022679"/>
    </source>
</evidence>
<dbReference type="InterPro" id="IPR046817">
    <property type="entry name" value="MmeI_N"/>
</dbReference>
<dbReference type="PANTHER" id="PTHR33841">
    <property type="entry name" value="DNA METHYLTRANSFERASE YEEA-RELATED"/>
    <property type="match status" value="1"/>
</dbReference>
<dbReference type="Gene3D" id="3.40.50.150">
    <property type="entry name" value="Vaccinia Virus protein VP39"/>
    <property type="match status" value="1"/>
</dbReference>
<evidence type="ECO:0000259" key="10">
    <source>
        <dbReference type="Pfam" id="PF20464"/>
    </source>
</evidence>
<keyword evidence="12" id="KW-1185">Reference proteome</keyword>
<feature type="domain" description="Type II methyltransferase M.TaqI-like" evidence="8">
    <location>
        <begin position="510"/>
        <end position="665"/>
    </location>
</feature>
<evidence type="ECO:0000313" key="12">
    <source>
        <dbReference type="Proteomes" id="UP001531446"/>
    </source>
</evidence>
<evidence type="ECO:0000256" key="1">
    <source>
        <dbReference type="ARBA" id="ARBA00011900"/>
    </source>
</evidence>
<feature type="domain" description="MmeI-like N-terminal" evidence="10">
    <location>
        <begin position="45"/>
        <end position="177"/>
    </location>
</feature>
<dbReference type="Gene3D" id="3.90.220.10">
    <property type="entry name" value="Adenine-n6-DNA-methyltransferase Taqi, Chain A, domain 2"/>
    <property type="match status" value="1"/>
</dbReference>
<evidence type="ECO:0000259" key="9">
    <source>
        <dbReference type="Pfam" id="PF12950"/>
    </source>
</evidence>
<accession>A0ABM9HVI6</accession>
<dbReference type="EMBL" id="OX365879">
    <property type="protein sequence ID" value="CAI4043393.1"/>
    <property type="molecule type" value="Genomic_DNA"/>
</dbReference>
<keyword evidence="2" id="KW-0489">Methyltransferase</keyword>
<comment type="catalytic activity">
    <reaction evidence="7">
        <text>a 2'-deoxyadenosine in DNA + S-adenosyl-L-methionine = an N(6)-methyl-2'-deoxyadenosine in DNA + S-adenosyl-L-homocysteine + H(+)</text>
        <dbReference type="Rhea" id="RHEA:15197"/>
        <dbReference type="Rhea" id="RHEA-COMP:12418"/>
        <dbReference type="Rhea" id="RHEA-COMP:12419"/>
        <dbReference type="ChEBI" id="CHEBI:15378"/>
        <dbReference type="ChEBI" id="CHEBI:57856"/>
        <dbReference type="ChEBI" id="CHEBI:59789"/>
        <dbReference type="ChEBI" id="CHEBI:90615"/>
        <dbReference type="ChEBI" id="CHEBI:90616"/>
        <dbReference type="EC" id="2.1.1.72"/>
    </reaction>
</comment>
<reference evidence="11" key="1">
    <citation type="submission" date="2022-10" db="EMBL/GenBank/DDBJ databases">
        <authorList>
            <person name="Bize A."/>
        </authorList>
    </citation>
    <scope>NUCLEOTIDE SEQUENCE [LARGE SCALE GENOMIC DNA]</scope>
</reference>
<evidence type="ECO:0000256" key="6">
    <source>
        <dbReference type="ARBA" id="ARBA00023125"/>
    </source>
</evidence>
<keyword evidence="5" id="KW-0680">Restriction system</keyword>
<evidence type="ECO:0000256" key="4">
    <source>
        <dbReference type="ARBA" id="ARBA00022691"/>
    </source>
</evidence>